<comment type="caution">
    <text evidence="2">The sequence shown here is derived from an EMBL/GenBank/DDBJ whole genome shotgun (WGS) entry which is preliminary data.</text>
</comment>
<protein>
    <submittedName>
        <fullName evidence="2">Uncharacterized protein</fullName>
    </submittedName>
</protein>
<dbReference type="EMBL" id="PVSR01000006">
    <property type="protein sequence ID" value="PRW64076.1"/>
    <property type="molecule type" value="Genomic_DNA"/>
</dbReference>
<keyword evidence="3" id="KW-1185">Reference proteome</keyword>
<dbReference type="RefSeq" id="WP_106113056.1">
    <property type="nucleotide sequence ID" value="NZ_PVSR01000006.1"/>
</dbReference>
<feature type="region of interest" description="Disordered" evidence="1">
    <location>
        <begin position="73"/>
        <end position="106"/>
    </location>
</feature>
<dbReference type="STRING" id="1050202.GCA_000384035_02388"/>
<organism evidence="2 3">
    <name type="scientific">Actinopolyspora mortivallis</name>
    <dbReference type="NCBI Taxonomy" id="33906"/>
    <lineage>
        <taxon>Bacteria</taxon>
        <taxon>Bacillati</taxon>
        <taxon>Actinomycetota</taxon>
        <taxon>Actinomycetes</taxon>
        <taxon>Actinopolysporales</taxon>
        <taxon>Actinopolysporaceae</taxon>
        <taxon>Actinopolyspora</taxon>
    </lineage>
</organism>
<dbReference type="Proteomes" id="UP000239352">
    <property type="component" value="Unassembled WGS sequence"/>
</dbReference>
<proteinExistence type="predicted"/>
<dbReference type="AlphaFoldDB" id="A0A2T0GY92"/>
<evidence type="ECO:0000256" key="1">
    <source>
        <dbReference type="SAM" id="MobiDB-lite"/>
    </source>
</evidence>
<evidence type="ECO:0000313" key="2">
    <source>
        <dbReference type="EMBL" id="PRW64076.1"/>
    </source>
</evidence>
<sequence>MPIRTHRGRAAVYRRLWGWPLRSPKHLVAAIVLVVATVSGVGFLLPGPLPGAGAGGSDSESVRDYERYSRDDAVANDAESSDSGFRGAPPSISVPTARPESAPADPAGLEVVRQWVTRWSRTSEDTTRQQWLDGLRPYTTSEFIGVMNTVDPANVPATEITGELRVDESTETSMRVRVPTDGPTLRVHVVRSEQGWRVSGYDRVD</sequence>
<evidence type="ECO:0000313" key="3">
    <source>
        <dbReference type="Proteomes" id="UP000239352"/>
    </source>
</evidence>
<reference evidence="2 3" key="1">
    <citation type="submission" date="2018-03" db="EMBL/GenBank/DDBJ databases">
        <title>Actinopolyspora mortivallis from Sahara, screening for active biomolecules.</title>
        <authorList>
            <person name="Selama O."/>
            <person name="Wellington E.M.H."/>
            <person name="Hacene H."/>
        </authorList>
    </citation>
    <scope>NUCLEOTIDE SEQUENCE [LARGE SCALE GENOMIC DNA]</scope>
    <source>
        <strain evidence="2 3">M5A</strain>
    </source>
</reference>
<gene>
    <name evidence="2" type="ORF">CEP50_06585</name>
</gene>
<name>A0A2T0GY92_ACTMO</name>
<dbReference type="InParanoid" id="A0A2T0GY92"/>
<accession>A0A2T0GY92</accession>